<dbReference type="GO" id="GO:0016042">
    <property type="term" value="P:lipid catabolic process"/>
    <property type="evidence" value="ECO:0007669"/>
    <property type="project" value="UniProtKB-KW"/>
</dbReference>
<evidence type="ECO:0000256" key="21">
    <source>
        <dbReference type="SAM" id="MobiDB-lite"/>
    </source>
</evidence>
<comment type="catalytic activity">
    <reaction evidence="2 20">
        <text>a 1,2-diacyl-sn-glycero-3-phosphocholine + H2O = a 1-acyl-sn-glycero-3-phosphocholine + a fatty acid + H(+)</text>
        <dbReference type="Rhea" id="RHEA:15801"/>
        <dbReference type="ChEBI" id="CHEBI:15377"/>
        <dbReference type="ChEBI" id="CHEBI:15378"/>
        <dbReference type="ChEBI" id="CHEBI:28868"/>
        <dbReference type="ChEBI" id="CHEBI:57643"/>
        <dbReference type="ChEBI" id="CHEBI:58168"/>
        <dbReference type="EC" id="3.1.1.4"/>
    </reaction>
</comment>
<dbReference type="Proteomes" id="UP000006251">
    <property type="component" value="Unassembled WGS sequence"/>
</dbReference>
<feature type="binding site" description="in dimeric form" evidence="19">
    <location>
        <position position="257"/>
    </location>
    <ligand>
        <name>Ca(2+)</name>
        <dbReference type="ChEBI" id="CHEBI:29108"/>
        <label>1</label>
    </ligand>
</feature>
<comment type="similarity">
    <text evidence="3 20">Belongs to the phospholipase A1 family.</text>
</comment>
<dbReference type="PANTHER" id="PTHR40457">
    <property type="entry name" value="PHOSPHOLIPASE A1"/>
    <property type="match status" value="1"/>
</dbReference>
<evidence type="ECO:0000313" key="23">
    <source>
        <dbReference type="Proteomes" id="UP000006251"/>
    </source>
</evidence>
<keyword evidence="14 20" id="KW-0442">Lipid degradation</keyword>
<keyword evidence="23" id="KW-1185">Reference proteome</keyword>
<evidence type="ECO:0000256" key="14">
    <source>
        <dbReference type="ARBA" id="ARBA00022963"/>
    </source>
</evidence>
<evidence type="ECO:0000256" key="19">
    <source>
        <dbReference type="PIRSR" id="PIRSR603187-2"/>
    </source>
</evidence>
<comment type="subunit">
    <text evidence="4 20">Homodimer; dimerization is reversible, and the dimeric form is the active one.</text>
</comment>
<keyword evidence="15 20" id="KW-0443">Lipid metabolism</keyword>
<dbReference type="OrthoDB" id="188433at2"/>
<dbReference type="GO" id="GO:0005509">
    <property type="term" value="F:calcium ion binding"/>
    <property type="evidence" value="ECO:0007669"/>
    <property type="project" value="TreeGrafter"/>
</dbReference>
<keyword evidence="13 19" id="KW-0106">Calcium</keyword>
<accession>K6ZG75</accession>
<sequence length="343" mass="39391">MKTVNACLSAFWALALVYSSSATAQDNSSPAQENTPPTQNTTTPEQETPPPISESALINSVKKVVQEANDGIQTTESILDKREKSVKESNVNPFSISQYRQNYLLPITHVKSPNPISVNGLTDENIDNFEAKYQISVNMPLYLMDDDASGVFFGMTLISFWQVYNDETSKPFRENNYEPEVYYQWQTDWDVFGYRFNQFNIGLNHQSNGQSGLKSRSWNRIYATAIFSDVDSLYYLKTWYRLPEDEKTFALDPTGDDNPDIIDFIGRTEFGFGFNMGKLNLLTKVRNNLSFNKNRGSVELNLTYPINDRYDWLLQYFNGYGDSLIDYNRHQQRIGLGIQLKLF</sequence>
<keyword evidence="12 20" id="KW-0378">Hydrolase</keyword>
<dbReference type="GO" id="GO:0004623">
    <property type="term" value="F:phospholipase A2 activity"/>
    <property type="evidence" value="ECO:0007669"/>
    <property type="project" value="UniProtKB-EC"/>
</dbReference>
<name>K6ZG75_9ALTE</name>
<dbReference type="SUPFAM" id="SSF56931">
    <property type="entry name" value="Outer membrane phospholipase A (OMPLA)"/>
    <property type="match status" value="1"/>
</dbReference>
<protein>
    <recommendedName>
        <fullName evidence="7 20">Phospholipase A1</fullName>
        <ecNumber evidence="5 20">3.1.1.32</ecNumber>
        <ecNumber evidence="6 20">3.1.1.4</ecNumber>
    </recommendedName>
    <alternativeName>
        <fullName evidence="20">Phosphatidylcholine 1-acylhydrolase</fullName>
    </alternativeName>
</protein>
<gene>
    <name evidence="22" type="primary">pldA</name>
    <name evidence="22" type="ORF">GPAL_1054</name>
</gene>
<evidence type="ECO:0000256" key="3">
    <source>
        <dbReference type="ARBA" id="ARBA00010525"/>
    </source>
</evidence>
<comment type="cofactor">
    <cofactor evidence="20">
        <name>Ca(2+)</name>
        <dbReference type="ChEBI" id="CHEBI:29108"/>
    </cofactor>
    <text evidence="20">Binds 1 Ca(2+) ion per monomer. In the dimeric form the Ca(2+) is bound by different amino acids with binding of each Ca(2+) shared with ligands coming from each monomer. The Ca(2+) ion may have a role in catalysis.</text>
</comment>
<evidence type="ECO:0000256" key="20">
    <source>
        <dbReference type="RuleBase" id="RU366027"/>
    </source>
</evidence>
<dbReference type="AlphaFoldDB" id="K6ZG75"/>
<dbReference type="EMBL" id="BAEQ01000016">
    <property type="protein sequence ID" value="GAC27933.1"/>
    <property type="molecule type" value="Genomic_DNA"/>
</dbReference>
<proteinExistence type="inferred from homology"/>
<feature type="chain" id="PRO_5019612503" description="Phospholipase A1" evidence="20">
    <location>
        <begin position="25"/>
        <end position="343"/>
    </location>
</feature>
<evidence type="ECO:0000256" key="11">
    <source>
        <dbReference type="ARBA" id="ARBA00022729"/>
    </source>
</evidence>
<comment type="catalytic activity">
    <reaction evidence="1 20">
        <text>a 1,2-diacyl-sn-glycero-3-phosphocholine + H2O = a 2-acyl-sn-glycero-3-phosphocholine + a fatty acid + H(+)</text>
        <dbReference type="Rhea" id="RHEA:18689"/>
        <dbReference type="ChEBI" id="CHEBI:15377"/>
        <dbReference type="ChEBI" id="CHEBI:15378"/>
        <dbReference type="ChEBI" id="CHEBI:28868"/>
        <dbReference type="ChEBI" id="CHEBI:57643"/>
        <dbReference type="ChEBI" id="CHEBI:57875"/>
        <dbReference type="EC" id="3.1.1.32"/>
    </reaction>
</comment>
<dbReference type="STRING" id="1121922.GCA_000428905_01571"/>
<evidence type="ECO:0000256" key="17">
    <source>
        <dbReference type="ARBA" id="ARBA00023237"/>
    </source>
</evidence>
<evidence type="ECO:0000256" key="4">
    <source>
        <dbReference type="ARBA" id="ARBA00011702"/>
    </source>
</evidence>
<feature type="region of interest" description="Disordered" evidence="21">
    <location>
        <begin position="24"/>
        <end position="53"/>
    </location>
</feature>
<organism evidence="22 23">
    <name type="scientific">Brumicola pallidula DSM 14239 = ACAM 615</name>
    <dbReference type="NCBI Taxonomy" id="1121922"/>
    <lineage>
        <taxon>Bacteria</taxon>
        <taxon>Pseudomonadati</taxon>
        <taxon>Pseudomonadota</taxon>
        <taxon>Gammaproteobacteria</taxon>
        <taxon>Alteromonadales</taxon>
        <taxon>Alteromonadaceae</taxon>
        <taxon>Brumicola</taxon>
    </lineage>
</organism>
<dbReference type="Gene3D" id="2.40.230.10">
    <property type="entry name" value="Phospholipase A1"/>
    <property type="match status" value="1"/>
</dbReference>
<feature type="active site" description="Proton acceptor" evidence="18">
    <location>
        <position position="205"/>
    </location>
</feature>
<evidence type="ECO:0000256" key="5">
    <source>
        <dbReference type="ARBA" id="ARBA00013179"/>
    </source>
</evidence>
<keyword evidence="17 20" id="KW-0998">Cell outer membrane</keyword>
<evidence type="ECO:0000256" key="10">
    <source>
        <dbReference type="ARBA" id="ARBA00022723"/>
    </source>
</evidence>
<evidence type="ECO:0000313" key="22">
    <source>
        <dbReference type="EMBL" id="GAC27933.1"/>
    </source>
</evidence>
<dbReference type="PRINTS" id="PR01486">
    <property type="entry name" value="PHPHLIPASEA1"/>
</dbReference>
<evidence type="ECO:0000256" key="9">
    <source>
        <dbReference type="ARBA" id="ARBA00022692"/>
    </source>
</evidence>
<keyword evidence="11 20" id="KW-0732">Signal</keyword>
<keyword evidence="16" id="KW-0472">Membrane</keyword>
<evidence type="ECO:0000256" key="8">
    <source>
        <dbReference type="ARBA" id="ARBA00022452"/>
    </source>
</evidence>
<comment type="subcellular location">
    <subcellularLocation>
        <location evidence="20">Cell outer membrane</location>
        <topology evidence="20">Multi-pass membrane protein</topology>
    </subcellularLocation>
    <text evidence="20">One of the very few enzymes located there.</text>
</comment>
<keyword evidence="10 19" id="KW-0479">Metal-binding</keyword>
<evidence type="ECO:0000256" key="12">
    <source>
        <dbReference type="ARBA" id="ARBA00022801"/>
    </source>
</evidence>
<reference evidence="23" key="1">
    <citation type="journal article" date="2014" name="Environ. Microbiol.">
        <title>Comparative genomics of the marine bacterial genus Glaciecola reveals the high degree of genomic diversity and genomic characteristic for cold adaptation.</title>
        <authorList>
            <person name="Qin Q.L."/>
            <person name="Xie B.B."/>
            <person name="Yu Y."/>
            <person name="Shu Y.L."/>
            <person name="Rong J.C."/>
            <person name="Zhang Y.J."/>
            <person name="Zhao D.L."/>
            <person name="Chen X.L."/>
            <person name="Zhang X.Y."/>
            <person name="Chen B."/>
            <person name="Zhou B.C."/>
            <person name="Zhang Y.Z."/>
        </authorList>
    </citation>
    <scope>NUCLEOTIDE SEQUENCE [LARGE SCALE GENOMIC DNA]</scope>
    <source>
        <strain evidence="23">ACAM 615</strain>
    </source>
</reference>
<feature type="compositionally biased region" description="Low complexity" evidence="21">
    <location>
        <begin position="32"/>
        <end position="46"/>
    </location>
</feature>
<feature type="binding site" description="in dimeric form" evidence="19">
    <location>
        <position position="215"/>
    </location>
    <ligand>
        <name>Ca(2+)</name>
        <dbReference type="ChEBI" id="CHEBI:29108"/>
        <label>1</label>
    </ligand>
</feature>
<feature type="binding site" description="in dimeric form" evidence="19">
    <location>
        <position position="169"/>
    </location>
    <ligand>
        <name>Ca(2+)</name>
        <dbReference type="ChEBI" id="CHEBI:29108"/>
        <label>1</label>
    </ligand>
</feature>
<feature type="active site" description="Nucleophile" evidence="18">
    <location>
        <position position="207"/>
    </location>
</feature>
<evidence type="ECO:0000256" key="13">
    <source>
        <dbReference type="ARBA" id="ARBA00022837"/>
    </source>
</evidence>
<dbReference type="Pfam" id="PF02253">
    <property type="entry name" value="PLA1"/>
    <property type="match status" value="1"/>
</dbReference>
<keyword evidence="9" id="KW-0812">Transmembrane</keyword>
<evidence type="ECO:0000256" key="6">
    <source>
        <dbReference type="ARBA" id="ARBA00013278"/>
    </source>
</evidence>
<keyword evidence="8" id="KW-1134">Transmembrane beta strand</keyword>
<dbReference type="PANTHER" id="PTHR40457:SF1">
    <property type="entry name" value="PHOSPHOLIPASE A1"/>
    <property type="match status" value="1"/>
</dbReference>
<dbReference type="InterPro" id="IPR036541">
    <property type="entry name" value="PLipase_A1_sf"/>
</dbReference>
<dbReference type="GO" id="GO:0009279">
    <property type="term" value="C:cell outer membrane"/>
    <property type="evidence" value="ECO:0007669"/>
    <property type="project" value="UniProtKB-SubCell"/>
</dbReference>
<dbReference type="InterPro" id="IPR003187">
    <property type="entry name" value="PLipase_A1"/>
</dbReference>
<feature type="signal peptide" evidence="20">
    <location>
        <begin position="1"/>
        <end position="24"/>
    </location>
</feature>
<evidence type="ECO:0000256" key="1">
    <source>
        <dbReference type="ARBA" id="ARBA00000111"/>
    </source>
</evidence>
<dbReference type="RefSeq" id="WP_006009737.1">
    <property type="nucleotide sequence ID" value="NZ_BAEQ01000016.1"/>
</dbReference>
<comment type="function">
    <text evidence="20">Hydrolysis of phosphatidylcholine with phospholipase A2 (EC 3.1.1.4) and phospholipase A1 (EC 3.1.1.32) activities.</text>
</comment>
<evidence type="ECO:0000256" key="16">
    <source>
        <dbReference type="ARBA" id="ARBA00023136"/>
    </source>
</evidence>
<evidence type="ECO:0000256" key="15">
    <source>
        <dbReference type="ARBA" id="ARBA00023098"/>
    </source>
</evidence>
<evidence type="ECO:0000256" key="18">
    <source>
        <dbReference type="PIRSR" id="PIRSR603187-1"/>
    </source>
</evidence>
<dbReference type="GO" id="GO:0008970">
    <property type="term" value="F:phospholipase A1 activity"/>
    <property type="evidence" value="ECO:0007669"/>
    <property type="project" value="UniProtKB-EC"/>
</dbReference>
<dbReference type="EC" id="3.1.1.32" evidence="5 20"/>
<evidence type="ECO:0000256" key="2">
    <source>
        <dbReference type="ARBA" id="ARBA00001604"/>
    </source>
</evidence>
<dbReference type="EC" id="3.1.1.4" evidence="6 20"/>
<evidence type="ECO:0000256" key="7">
    <source>
        <dbReference type="ARBA" id="ARBA00021726"/>
    </source>
</evidence>
<comment type="caution">
    <text evidence="22">The sequence shown here is derived from an EMBL/GenBank/DDBJ whole genome shotgun (WGS) entry which is preliminary data.</text>
</comment>